<organism evidence="9 10">
    <name type="scientific">Penicillium cf. griseofulvum</name>
    <dbReference type="NCBI Taxonomy" id="2972120"/>
    <lineage>
        <taxon>Eukaryota</taxon>
        <taxon>Fungi</taxon>
        <taxon>Dikarya</taxon>
        <taxon>Ascomycota</taxon>
        <taxon>Pezizomycotina</taxon>
        <taxon>Eurotiomycetes</taxon>
        <taxon>Eurotiomycetidae</taxon>
        <taxon>Eurotiales</taxon>
        <taxon>Aspergillaceae</taxon>
        <taxon>Penicillium</taxon>
    </lineage>
</organism>
<name>A0A9W9T6D8_9EURO</name>
<evidence type="ECO:0000313" key="9">
    <source>
        <dbReference type="EMBL" id="KAJ5210215.1"/>
    </source>
</evidence>
<dbReference type="GO" id="GO:0005351">
    <property type="term" value="F:carbohydrate:proton symporter activity"/>
    <property type="evidence" value="ECO:0007669"/>
    <property type="project" value="TreeGrafter"/>
</dbReference>
<dbReference type="PRINTS" id="PR00171">
    <property type="entry name" value="SUGRTRNSPORT"/>
</dbReference>
<evidence type="ECO:0000313" key="10">
    <source>
        <dbReference type="Proteomes" id="UP001150879"/>
    </source>
</evidence>
<comment type="caution">
    <text evidence="9">The sequence shown here is derived from an EMBL/GenBank/DDBJ whole genome shotgun (WGS) entry which is preliminary data.</text>
</comment>
<evidence type="ECO:0000256" key="5">
    <source>
        <dbReference type="ARBA" id="ARBA00022989"/>
    </source>
</evidence>
<dbReference type="PROSITE" id="PS00217">
    <property type="entry name" value="SUGAR_TRANSPORT_2"/>
    <property type="match status" value="1"/>
</dbReference>
<dbReference type="InterPro" id="IPR003663">
    <property type="entry name" value="Sugar/inositol_transpt"/>
</dbReference>
<evidence type="ECO:0000256" key="4">
    <source>
        <dbReference type="ARBA" id="ARBA00022692"/>
    </source>
</evidence>
<dbReference type="OrthoDB" id="6133115at2759"/>
<feature type="transmembrane region" description="Helical" evidence="7">
    <location>
        <begin position="120"/>
        <end position="144"/>
    </location>
</feature>
<comment type="similarity">
    <text evidence="2">Belongs to the major facilitator superfamily. Sugar transporter (TC 2.A.1.1) family.</text>
</comment>
<accession>A0A9W9T6D8</accession>
<keyword evidence="10" id="KW-1185">Reference proteome</keyword>
<evidence type="ECO:0000256" key="6">
    <source>
        <dbReference type="ARBA" id="ARBA00023136"/>
    </source>
</evidence>
<dbReference type="InterPro" id="IPR020846">
    <property type="entry name" value="MFS_dom"/>
</dbReference>
<keyword evidence="3" id="KW-0813">Transport</keyword>
<dbReference type="InterPro" id="IPR050360">
    <property type="entry name" value="MFS_Sugar_Transporters"/>
</dbReference>
<evidence type="ECO:0000256" key="7">
    <source>
        <dbReference type="SAM" id="Phobius"/>
    </source>
</evidence>
<dbReference type="InterPro" id="IPR005829">
    <property type="entry name" value="Sugar_transporter_CS"/>
</dbReference>
<reference evidence="9" key="2">
    <citation type="journal article" date="2023" name="IMA Fungus">
        <title>Comparative genomic study of the Penicillium genus elucidates a diverse pangenome and 15 lateral gene transfer events.</title>
        <authorList>
            <person name="Petersen C."/>
            <person name="Sorensen T."/>
            <person name="Nielsen M.R."/>
            <person name="Sondergaard T.E."/>
            <person name="Sorensen J.L."/>
            <person name="Fitzpatrick D.A."/>
            <person name="Frisvad J.C."/>
            <person name="Nielsen K.L."/>
        </authorList>
    </citation>
    <scope>NUCLEOTIDE SEQUENCE</scope>
    <source>
        <strain evidence="9">IBT 16849</strain>
    </source>
</reference>
<keyword evidence="6 7" id="KW-0472">Membrane</keyword>
<keyword evidence="4 7" id="KW-0812">Transmembrane</keyword>
<protein>
    <submittedName>
        <fullName evidence="9">Major facilitator superfamily domain general substrate transporter</fullName>
    </submittedName>
</protein>
<sequence length="494" mass="54833">MFQFLKFGWKRHGWAIFYCGVSAIGALCYGYDNTYFNGVLAMQQFKDDYATRRNTSGDLELSSSFQAMTASAIYIGDLLGAIIAAPVNDRWGRKATFWLASFCILIGGICQVADTIHVEAIIAIGRILMGLGVGQFTVTSLLYIGEVAPSEIRGPALMMFQFLQSWSQLVASCINQGTENIDNNSLSCKIPIGGLVVLPLIMFALLPLIPESTTWYMFKNRREDAEKSFRKINRSQADYDPTADLAQADNAKRIEEQHSEFSSWKSLVTDPVERRKVLFSAGAVFSQQGVIFVQEIGVPDPFLVQIVINVVQIIAVGASVITGNKTRRLAFLVIGGIGTKPLTTATLYVIVVFSSVVVIGFNFGMGPLAYTVAREMAVGVNQNKIMSTSIVVFYFTTWLISFTAPYLYYDARLGPMVGFVCAGTICLALFWTWYCVGETAGRTSLEISLFFTEKVPVRKWRTHVFTEDPVDEFKLAHNKESEVRGLTEHDEFVI</sequence>
<comment type="subcellular location">
    <subcellularLocation>
        <location evidence="1">Membrane</location>
        <topology evidence="1">Multi-pass membrane protein</topology>
    </subcellularLocation>
</comment>
<evidence type="ECO:0000256" key="3">
    <source>
        <dbReference type="ARBA" id="ARBA00022448"/>
    </source>
</evidence>
<feature type="transmembrane region" description="Helical" evidence="7">
    <location>
        <begin position="190"/>
        <end position="209"/>
    </location>
</feature>
<dbReference type="AlphaFoldDB" id="A0A9W9T6D8"/>
<feature type="domain" description="Major facilitator superfamily (MFS) profile" evidence="8">
    <location>
        <begin position="18"/>
        <end position="440"/>
    </location>
</feature>
<dbReference type="Gene3D" id="1.20.1250.20">
    <property type="entry name" value="MFS general substrate transporter like domains"/>
    <property type="match status" value="1"/>
</dbReference>
<reference evidence="9" key="1">
    <citation type="submission" date="2022-11" db="EMBL/GenBank/DDBJ databases">
        <authorList>
            <person name="Petersen C."/>
        </authorList>
    </citation>
    <scope>NUCLEOTIDE SEQUENCE</scope>
    <source>
        <strain evidence="9">IBT 16849</strain>
    </source>
</reference>
<dbReference type="PANTHER" id="PTHR48022">
    <property type="entry name" value="PLASTIDIC GLUCOSE TRANSPORTER 4"/>
    <property type="match status" value="1"/>
</dbReference>
<feature type="transmembrane region" description="Helical" evidence="7">
    <location>
        <begin position="97"/>
        <end position="114"/>
    </location>
</feature>
<dbReference type="PROSITE" id="PS50850">
    <property type="entry name" value="MFS"/>
    <property type="match status" value="1"/>
</dbReference>
<keyword evidence="5 7" id="KW-1133">Transmembrane helix</keyword>
<feature type="transmembrane region" description="Helical" evidence="7">
    <location>
        <begin position="385"/>
        <end position="409"/>
    </location>
</feature>
<evidence type="ECO:0000256" key="2">
    <source>
        <dbReference type="ARBA" id="ARBA00010992"/>
    </source>
</evidence>
<feature type="transmembrane region" description="Helical" evidence="7">
    <location>
        <begin position="302"/>
        <end position="321"/>
    </location>
</feature>
<feature type="transmembrane region" description="Helical" evidence="7">
    <location>
        <begin position="416"/>
        <end position="434"/>
    </location>
</feature>
<evidence type="ECO:0000259" key="8">
    <source>
        <dbReference type="PROSITE" id="PS50850"/>
    </source>
</evidence>
<dbReference type="SUPFAM" id="SSF103473">
    <property type="entry name" value="MFS general substrate transporter"/>
    <property type="match status" value="1"/>
</dbReference>
<dbReference type="InterPro" id="IPR036259">
    <property type="entry name" value="MFS_trans_sf"/>
</dbReference>
<dbReference type="GO" id="GO:0016020">
    <property type="term" value="C:membrane"/>
    <property type="evidence" value="ECO:0007669"/>
    <property type="project" value="UniProtKB-SubCell"/>
</dbReference>
<dbReference type="EMBL" id="JAPQKP010000001">
    <property type="protein sequence ID" value="KAJ5210215.1"/>
    <property type="molecule type" value="Genomic_DNA"/>
</dbReference>
<dbReference type="InterPro" id="IPR005828">
    <property type="entry name" value="MFS_sugar_transport-like"/>
</dbReference>
<proteinExistence type="inferred from homology"/>
<gene>
    <name evidence="9" type="ORF">N7472_000354</name>
</gene>
<dbReference type="PANTHER" id="PTHR48022:SF77">
    <property type="entry name" value="MAJOR FACILITATOR SUPERFAMILY (MFS) PROFILE DOMAIN-CONTAINING PROTEIN"/>
    <property type="match status" value="1"/>
</dbReference>
<feature type="transmembrane region" description="Helical" evidence="7">
    <location>
        <begin position="65"/>
        <end position="85"/>
    </location>
</feature>
<feature type="transmembrane region" description="Helical" evidence="7">
    <location>
        <begin position="12"/>
        <end position="32"/>
    </location>
</feature>
<dbReference type="Proteomes" id="UP001150879">
    <property type="component" value="Unassembled WGS sequence"/>
</dbReference>
<dbReference type="Pfam" id="PF00083">
    <property type="entry name" value="Sugar_tr"/>
    <property type="match status" value="1"/>
</dbReference>
<evidence type="ECO:0000256" key="1">
    <source>
        <dbReference type="ARBA" id="ARBA00004141"/>
    </source>
</evidence>